<comment type="pathway">
    <text evidence="3">Amino-acid biosynthesis; glycine biosynthesis; glycine from L-serine: step 1/1.</text>
</comment>
<dbReference type="GO" id="GO:0032259">
    <property type="term" value="P:methylation"/>
    <property type="evidence" value="ECO:0007669"/>
    <property type="project" value="UniProtKB-KW"/>
</dbReference>
<dbReference type="PANTHER" id="PTHR11680:SF35">
    <property type="entry name" value="SERINE HYDROXYMETHYLTRANSFERASE 1"/>
    <property type="match status" value="1"/>
</dbReference>
<accession>A0A0G0T361</accession>
<reference evidence="6 7" key="1">
    <citation type="journal article" date="2015" name="Nature">
        <title>rRNA introns, odd ribosomes, and small enigmatic genomes across a large radiation of phyla.</title>
        <authorList>
            <person name="Brown C.T."/>
            <person name="Hug L.A."/>
            <person name="Thomas B.C."/>
            <person name="Sharon I."/>
            <person name="Castelle C.J."/>
            <person name="Singh A."/>
            <person name="Wilkins M.J."/>
            <person name="Williams K.H."/>
            <person name="Banfield J.F."/>
        </authorList>
    </citation>
    <scope>NUCLEOTIDE SEQUENCE [LARGE SCALE GENOMIC DNA]</scope>
</reference>
<dbReference type="PANTHER" id="PTHR11680">
    <property type="entry name" value="SERINE HYDROXYMETHYLTRANSFERASE"/>
    <property type="match status" value="1"/>
</dbReference>
<evidence type="ECO:0000259" key="5">
    <source>
        <dbReference type="Pfam" id="PF00464"/>
    </source>
</evidence>
<dbReference type="UniPathway" id="UPA00193"/>
<evidence type="ECO:0000313" key="7">
    <source>
        <dbReference type="Proteomes" id="UP000034664"/>
    </source>
</evidence>
<protein>
    <recommendedName>
        <fullName evidence="3">Serine hydroxymethyltransferase</fullName>
        <shortName evidence="3">SHMT</shortName>
        <shortName evidence="3">Serine methylase</shortName>
        <ecNumber evidence="3">2.1.2.1</ecNumber>
    </recommendedName>
</protein>
<dbReference type="EMBL" id="LBZM01000028">
    <property type="protein sequence ID" value="KKR71454.1"/>
    <property type="molecule type" value="Genomic_DNA"/>
</dbReference>
<dbReference type="GO" id="GO:0005737">
    <property type="term" value="C:cytoplasm"/>
    <property type="evidence" value="ECO:0007669"/>
    <property type="project" value="UniProtKB-SubCell"/>
</dbReference>
<dbReference type="EC" id="2.1.2.1" evidence="3"/>
<keyword evidence="3" id="KW-0963">Cytoplasm</keyword>
<dbReference type="Pfam" id="PF00464">
    <property type="entry name" value="SHMT"/>
    <property type="match status" value="1"/>
</dbReference>
<keyword evidence="3 6" id="KW-0808">Transferase</keyword>
<keyword evidence="3" id="KW-0028">Amino-acid biosynthesis</keyword>
<dbReference type="GO" id="GO:0030170">
    <property type="term" value="F:pyridoxal phosphate binding"/>
    <property type="evidence" value="ECO:0007669"/>
    <property type="project" value="UniProtKB-UniRule"/>
</dbReference>
<keyword evidence="2 3" id="KW-0663">Pyridoxal phosphate</keyword>
<dbReference type="GO" id="GO:0004372">
    <property type="term" value="F:glycine hydroxymethyltransferase activity"/>
    <property type="evidence" value="ECO:0007669"/>
    <property type="project" value="UniProtKB-UniRule"/>
</dbReference>
<dbReference type="SUPFAM" id="SSF53383">
    <property type="entry name" value="PLP-dependent transferases"/>
    <property type="match status" value="1"/>
</dbReference>
<dbReference type="InterPro" id="IPR015422">
    <property type="entry name" value="PyrdxlP-dep_Trfase_small"/>
</dbReference>
<comment type="similarity">
    <text evidence="3">Belongs to the SHMT family.</text>
</comment>
<dbReference type="GO" id="GO:0019264">
    <property type="term" value="P:glycine biosynthetic process from serine"/>
    <property type="evidence" value="ECO:0007669"/>
    <property type="project" value="UniProtKB-UniRule"/>
</dbReference>
<dbReference type="UniPathway" id="UPA00288">
    <property type="reaction ID" value="UER01023"/>
</dbReference>
<dbReference type="CDD" id="cd00378">
    <property type="entry name" value="SHMT"/>
    <property type="match status" value="1"/>
</dbReference>
<evidence type="ECO:0000313" key="6">
    <source>
        <dbReference type="EMBL" id="KKR71454.1"/>
    </source>
</evidence>
<dbReference type="GO" id="GO:0008168">
    <property type="term" value="F:methyltransferase activity"/>
    <property type="evidence" value="ECO:0007669"/>
    <property type="project" value="UniProtKB-KW"/>
</dbReference>
<feature type="site" description="Plays an important role in substrate specificity" evidence="3">
    <location>
        <position position="232"/>
    </location>
</feature>
<dbReference type="PIRSF" id="PIRSF000412">
    <property type="entry name" value="SHMT"/>
    <property type="match status" value="1"/>
</dbReference>
<organism evidence="6 7">
    <name type="scientific">Candidatus Roizmanbacteria bacterium GW2011_GWB1_40_7</name>
    <dbReference type="NCBI Taxonomy" id="1618482"/>
    <lineage>
        <taxon>Bacteria</taxon>
        <taxon>Candidatus Roizmaniibacteriota</taxon>
    </lineage>
</organism>
<dbReference type="HAMAP" id="MF_00051">
    <property type="entry name" value="SHMT"/>
    <property type="match status" value="1"/>
</dbReference>
<comment type="caution">
    <text evidence="6">The sequence shown here is derived from an EMBL/GenBank/DDBJ whole genome shotgun (WGS) entry which is preliminary data.</text>
</comment>
<comment type="pathway">
    <text evidence="3">One-carbon metabolism; tetrahydrofolate interconversion.</text>
</comment>
<comment type="catalytic activity">
    <reaction evidence="3">
        <text>(6R)-5,10-methylene-5,6,7,8-tetrahydrofolate + glycine + H2O = (6S)-5,6,7,8-tetrahydrofolate + L-serine</text>
        <dbReference type="Rhea" id="RHEA:15481"/>
        <dbReference type="ChEBI" id="CHEBI:15377"/>
        <dbReference type="ChEBI" id="CHEBI:15636"/>
        <dbReference type="ChEBI" id="CHEBI:33384"/>
        <dbReference type="ChEBI" id="CHEBI:57305"/>
        <dbReference type="ChEBI" id="CHEBI:57453"/>
        <dbReference type="EC" id="2.1.2.1"/>
    </reaction>
</comment>
<dbReference type="Gene3D" id="3.40.640.10">
    <property type="entry name" value="Type I PLP-dependent aspartate aminotransferase-like (Major domain)"/>
    <property type="match status" value="1"/>
</dbReference>
<dbReference type="GO" id="GO:0035999">
    <property type="term" value="P:tetrahydrofolate interconversion"/>
    <property type="evidence" value="ECO:0007669"/>
    <property type="project" value="UniProtKB-UniRule"/>
</dbReference>
<gene>
    <name evidence="3" type="primary">glyA</name>
    <name evidence="6" type="ORF">UU14_C0028G0016</name>
</gene>
<name>A0A0G0T361_9BACT</name>
<dbReference type="PATRIC" id="fig|1618482.3.peg.958"/>
<feature type="binding site" evidence="3">
    <location>
        <position position="119"/>
    </location>
    <ligand>
        <name>(6S)-5,6,7,8-tetrahydrofolate</name>
        <dbReference type="ChEBI" id="CHEBI:57453"/>
    </ligand>
</feature>
<dbReference type="InterPro" id="IPR039429">
    <property type="entry name" value="SHMT-like_dom"/>
</dbReference>
<evidence type="ECO:0000256" key="1">
    <source>
        <dbReference type="ARBA" id="ARBA00001933"/>
    </source>
</evidence>
<comment type="cofactor">
    <cofactor evidence="1 3 4">
        <name>pyridoxal 5'-phosphate</name>
        <dbReference type="ChEBI" id="CHEBI:597326"/>
    </cofactor>
</comment>
<sequence length="440" mass="49411">MISQSDTSIATIIKKEKLRQTTQLQMIPSENYASAAVRDAVGSILMNKYSEGQPNKRYYQGMKYVDELELLVEQRALDLFKLNPDEWHVNVQPYSGSPANAEILMALLKPKDKIMAMYLTDGGHISHGWSFKERPLSFASKFFTIEFYHVDQKTKVFDYDEIEKQAKKAKPNILISGGTAYPRDINHKKMGKIAHSVGAYYLADVSHEAGLVAANVNASPFKYADVVMMTTHKTLRGPRGAMIFARKILIEQIDKAVFPGLQGGPHNHTIAGIGIALSEAMKPEFKIYAKQIIKNAQTLALELKKRGYEIVSGGTDKHLVLIDLRNKDISGKIPARALEMANIICNFNTVPFDSAPPLYPSGLRLGTPAITTRGMKEKEMKKIAVWIDQVITETLEFKLPSDRKERSLFVKNAMKKLEKNKIIKQVAREVKQLTSKFLIP</sequence>
<evidence type="ECO:0000256" key="3">
    <source>
        <dbReference type="HAMAP-Rule" id="MF_00051"/>
    </source>
</evidence>
<dbReference type="Proteomes" id="UP000034664">
    <property type="component" value="Unassembled WGS sequence"/>
</dbReference>
<dbReference type="InterPro" id="IPR015421">
    <property type="entry name" value="PyrdxlP-dep_Trfase_major"/>
</dbReference>
<proteinExistence type="inferred from homology"/>
<dbReference type="InterPro" id="IPR001085">
    <property type="entry name" value="Ser_HO-MeTrfase"/>
</dbReference>
<feature type="domain" description="Serine hydroxymethyltransferase-like" evidence="5">
    <location>
        <begin position="3"/>
        <end position="387"/>
    </location>
</feature>
<keyword evidence="6" id="KW-0489">Methyltransferase</keyword>
<dbReference type="InterPro" id="IPR015424">
    <property type="entry name" value="PyrdxlP-dep_Trfase"/>
</dbReference>
<keyword evidence="3" id="KW-0554">One-carbon metabolism</keyword>
<comment type="caution">
    <text evidence="3">Lacks conserved residue(s) required for the propagation of feature annotation.</text>
</comment>
<feature type="binding site" evidence="3">
    <location>
        <begin position="123"/>
        <end position="125"/>
    </location>
    <ligand>
        <name>(6S)-5,6,7,8-tetrahydrofolate</name>
        <dbReference type="ChEBI" id="CHEBI:57453"/>
    </ligand>
</feature>
<comment type="function">
    <text evidence="3">Catalyzes the reversible interconversion of serine and glycine with tetrahydrofolate (THF) serving as the one-carbon carrier. This reaction serves as the major source of one-carbon groups required for the biosynthesis of purines, thymidylate, methionine, and other important biomolecules. Also exhibits THF-independent aldolase activity toward beta-hydroxyamino acids, producing glycine and aldehydes, via a retro-aldol mechanism.</text>
</comment>
<evidence type="ECO:0000256" key="2">
    <source>
        <dbReference type="ARBA" id="ARBA00022898"/>
    </source>
</evidence>
<evidence type="ECO:0000256" key="4">
    <source>
        <dbReference type="PIRSR" id="PIRSR000412-50"/>
    </source>
</evidence>
<feature type="modified residue" description="N6-(pyridoxal phosphate)lysine" evidence="3 4">
    <location>
        <position position="233"/>
    </location>
</feature>
<dbReference type="InterPro" id="IPR049943">
    <property type="entry name" value="Ser_HO-MeTrfase-like"/>
</dbReference>
<comment type="subcellular location">
    <subcellularLocation>
        <location evidence="3">Cytoplasm</location>
    </subcellularLocation>
</comment>
<dbReference type="AlphaFoldDB" id="A0A0G0T361"/>
<comment type="subunit">
    <text evidence="3">Homodimer.</text>
</comment>
<dbReference type="NCBIfam" id="NF000586">
    <property type="entry name" value="PRK00011.1"/>
    <property type="match status" value="1"/>
</dbReference>
<dbReference type="Gene3D" id="3.90.1150.10">
    <property type="entry name" value="Aspartate Aminotransferase, domain 1"/>
    <property type="match status" value="1"/>
</dbReference>